<evidence type="ECO:0000256" key="1">
    <source>
        <dbReference type="SAM" id="MobiDB-lite"/>
    </source>
</evidence>
<sequence length="87" mass="9027">MKRAVRLESASGSAALPGVHPACLASDPPSGHGCLPRGSSRQLDAHSALHVGTGFILEKDLGLLQKHAPLKLLLASIAHGQLGAYDW</sequence>
<evidence type="ECO:0000313" key="3">
    <source>
        <dbReference type="Proteomes" id="UP001066276"/>
    </source>
</evidence>
<feature type="region of interest" description="Disordered" evidence="1">
    <location>
        <begin position="1"/>
        <end position="22"/>
    </location>
</feature>
<reference evidence="2" key="1">
    <citation type="journal article" date="2022" name="bioRxiv">
        <title>Sequencing and chromosome-scale assembly of the giantPleurodeles waltlgenome.</title>
        <authorList>
            <person name="Brown T."/>
            <person name="Elewa A."/>
            <person name="Iarovenko S."/>
            <person name="Subramanian E."/>
            <person name="Araus A.J."/>
            <person name="Petzold A."/>
            <person name="Susuki M."/>
            <person name="Suzuki K.-i.T."/>
            <person name="Hayashi T."/>
            <person name="Toyoda A."/>
            <person name="Oliveira C."/>
            <person name="Osipova E."/>
            <person name="Leigh N.D."/>
            <person name="Simon A."/>
            <person name="Yun M.H."/>
        </authorList>
    </citation>
    <scope>NUCLEOTIDE SEQUENCE</scope>
    <source>
        <strain evidence="2">20211129_DDA</strain>
        <tissue evidence="2">Liver</tissue>
    </source>
</reference>
<gene>
    <name evidence="2" type="ORF">NDU88_003047</name>
</gene>
<dbReference type="EMBL" id="JANPWB010000001">
    <property type="protein sequence ID" value="KAJ1215438.1"/>
    <property type="molecule type" value="Genomic_DNA"/>
</dbReference>
<evidence type="ECO:0000313" key="2">
    <source>
        <dbReference type="EMBL" id="KAJ1215438.1"/>
    </source>
</evidence>
<dbReference type="AlphaFoldDB" id="A0AAV7WSF8"/>
<organism evidence="2 3">
    <name type="scientific">Pleurodeles waltl</name>
    <name type="common">Iberian ribbed newt</name>
    <dbReference type="NCBI Taxonomy" id="8319"/>
    <lineage>
        <taxon>Eukaryota</taxon>
        <taxon>Metazoa</taxon>
        <taxon>Chordata</taxon>
        <taxon>Craniata</taxon>
        <taxon>Vertebrata</taxon>
        <taxon>Euteleostomi</taxon>
        <taxon>Amphibia</taxon>
        <taxon>Batrachia</taxon>
        <taxon>Caudata</taxon>
        <taxon>Salamandroidea</taxon>
        <taxon>Salamandridae</taxon>
        <taxon>Pleurodelinae</taxon>
        <taxon>Pleurodeles</taxon>
    </lineage>
</organism>
<name>A0AAV7WSF8_PLEWA</name>
<comment type="caution">
    <text evidence="2">The sequence shown here is derived from an EMBL/GenBank/DDBJ whole genome shotgun (WGS) entry which is preliminary data.</text>
</comment>
<accession>A0AAV7WSF8</accession>
<proteinExistence type="predicted"/>
<keyword evidence="3" id="KW-1185">Reference proteome</keyword>
<protein>
    <submittedName>
        <fullName evidence="2">Uncharacterized protein</fullName>
    </submittedName>
</protein>
<dbReference type="Proteomes" id="UP001066276">
    <property type="component" value="Chromosome 1_1"/>
</dbReference>